<dbReference type="KEGG" id="geo:Geob_1991"/>
<dbReference type="Proteomes" id="UP000007721">
    <property type="component" value="Chromosome"/>
</dbReference>
<dbReference type="STRING" id="316067.Geob_1991"/>
<reference evidence="1 2" key="1">
    <citation type="submission" date="2009-01" db="EMBL/GenBank/DDBJ databases">
        <title>Complete sequence of Geobacter sp. FRC-32.</title>
        <authorList>
            <consortium name="US DOE Joint Genome Institute"/>
            <person name="Lucas S."/>
            <person name="Copeland A."/>
            <person name="Lapidus A."/>
            <person name="Glavina del Rio T."/>
            <person name="Dalin E."/>
            <person name="Tice H."/>
            <person name="Bruce D."/>
            <person name="Goodwin L."/>
            <person name="Pitluck S."/>
            <person name="Saunders E."/>
            <person name="Brettin T."/>
            <person name="Detter J.C."/>
            <person name="Han C."/>
            <person name="Larimer F."/>
            <person name="Land M."/>
            <person name="Hauser L."/>
            <person name="Kyrpides N."/>
            <person name="Ovchinnikova G."/>
            <person name="Kostka J."/>
            <person name="Richardson P."/>
        </authorList>
    </citation>
    <scope>NUCLEOTIDE SEQUENCE [LARGE SCALE GENOMIC DNA]</scope>
    <source>
        <strain evidence="2">DSM 22248 / JCM 15807 / FRC-32</strain>
    </source>
</reference>
<dbReference type="InterPro" id="IPR029058">
    <property type="entry name" value="AB_hydrolase_fold"/>
</dbReference>
<name>B9M882_GEODF</name>
<dbReference type="RefSeq" id="WP_012647077.1">
    <property type="nucleotide sequence ID" value="NC_011979.1"/>
</dbReference>
<evidence type="ECO:0000313" key="1">
    <source>
        <dbReference type="EMBL" id="ACM20348.1"/>
    </source>
</evidence>
<sequence length="360" mass="40315">MNGSVIPFVRKNFTRHPALLGAVTTATGLLRHMALKPFTPRNRRREFQLRDSVASILANRSQIFKEKGYGSTPTIVIGGFVPDATELVEFQRDLFRQYGSIYYMNYPRNGFTSELFFAQLADLIEDINNHGNKPVIFSVSFGSGLLARFLQEWMEPEKLGIKGIVMASPVLCTEDLIRPERDKSGGVRMLEINLKRILKADPSAEEDVNRQIDRARRCFKALFEAGAENRQLSGRHLTIRKKIMDVIERTSAAGGYQRVLALKGFSRPLPHRPIFNGPALTLLAEQEGDLLVPTSPTMAALRTPDTCRQLFPRGKVRVVCSGSAGDSVAHASLIFHHLHYNPIIKAWYDKLVAPVLFAVV</sequence>
<protein>
    <recommendedName>
        <fullName evidence="3">Alpha/beta hydrolase</fullName>
    </recommendedName>
</protein>
<dbReference type="OrthoDB" id="5391393at2"/>
<gene>
    <name evidence="1" type="ordered locus">Geob_1991</name>
</gene>
<dbReference type="HOGENOM" id="CLU_768950_0_0_7"/>
<dbReference type="EMBL" id="CP001390">
    <property type="protein sequence ID" value="ACM20348.1"/>
    <property type="molecule type" value="Genomic_DNA"/>
</dbReference>
<evidence type="ECO:0008006" key="3">
    <source>
        <dbReference type="Google" id="ProtNLM"/>
    </source>
</evidence>
<proteinExistence type="predicted"/>
<organism evidence="1 2">
    <name type="scientific">Geotalea daltonii (strain DSM 22248 / JCM 15807 / FRC-32)</name>
    <name type="common">Geobacter daltonii</name>
    <dbReference type="NCBI Taxonomy" id="316067"/>
    <lineage>
        <taxon>Bacteria</taxon>
        <taxon>Pseudomonadati</taxon>
        <taxon>Thermodesulfobacteriota</taxon>
        <taxon>Desulfuromonadia</taxon>
        <taxon>Geobacterales</taxon>
        <taxon>Geobacteraceae</taxon>
        <taxon>Geotalea</taxon>
    </lineage>
</organism>
<accession>B9M882</accession>
<dbReference type="SUPFAM" id="SSF53474">
    <property type="entry name" value="alpha/beta-Hydrolases"/>
    <property type="match status" value="1"/>
</dbReference>
<keyword evidence="2" id="KW-1185">Reference proteome</keyword>
<dbReference type="AlphaFoldDB" id="B9M882"/>
<evidence type="ECO:0000313" key="2">
    <source>
        <dbReference type="Proteomes" id="UP000007721"/>
    </source>
</evidence>